<dbReference type="InterPro" id="IPR029058">
    <property type="entry name" value="AB_hydrolase_fold"/>
</dbReference>
<dbReference type="RefSeq" id="WP_378220184.1">
    <property type="nucleotide sequence ID" value="NZ_JBHRTK010000010.1"/>
</dbReference>
<keyword evidence="1" id="KW-1133">Transmembrane helix</keyword>
<organism evidence="2 3">
    <name type="scientific">Aquamicrobium soli</name>
    <dbReference type="NCBI Taxonomy" id="1811518"/>
    <lineage>
        <taxon>Bacteria</taxon>
        <taxon>Pseudomonadati</taxon>
        <taxon>Pseudomonadota</taxon>
        <taxon>Alphaproteobacteria</taxon>
        <taxon>Hyphomicrobiales</taxon>
        <taxon>Phyllobacteriaceae</taxon>
        <taxon>Aquamicrobium</taxon>
    </lineage>
</organism>
<dbReference type="Proteomes" id="UP001595583">
    <property type="component" value="Unassembled WGS sequence"/>
</dbReference>
<evidence type="ECO:0000313" key="2">
    <source>
        <dbReference type="EMBL" id="MFC3206374.1"/>
    </source>
</evidence>
<comment type="caution">
    <text evidence="2">The sequence shown here is derived from an EMBL/GenBank/DDBJ whole genome shotgun (WGS) entry which is preliminary data.</text>
</comment>
<reference evidence="3" key="1">
    <citation type="journal article" date="2019" name="Int. J. Syst. Evol. Microbiol.">
        <title>The Global Catalogue of Microorganisms (GCM) 10K type strain sequencing project: providing services to taxonomists for standard genome sequencing and annotation.</title>
        <authorList>
            <consortium name="The Broad Institute Genomics Platform"/>
            <consortium name="The Broad Institute Genome Sequencing Center for Infectious Disease"/>
            <person name="Wu L."/>
            <person name="Ma J."/>
        </authorList>
    </citation>
    <scope>NUCLEOTIDE SEQUENCE [LARGE SCALE GENOMIC DNA]</scope>
    <source>
        <strain evidence="3">KCTC 52165</strain>
    </source>
</reference>
<protein>
    <recommendedName>
        <fullName evidence="4">Alpha/beta hydrolase</fullName>
    </recommendedName>
</protein>
<dbReference type="SUPFAM" id="SSF53474">
    <property type="entry name" value="alpha/beta-Hydrolases"/>
    <property type="match status" value="1"/>
</dbReference>
<proteinExistence type="predicted"/>
<dbReference type="Gene3D" id="3.40.50.1820">
    <property type="entry name" value="alpha/beta hydrolase"/>
    <property type="match status" value="1"/>
</dbReference>
<name>A0ABV7K7S6_9HYPH</name>
<evidence type="ECO:0008006" key="4">
    <source>
        <dbReference type="Google" id="ProtNLM"/>
    </source>
</evidence>
<keyword evidence="1" id="KW-0812">Transmembrane</keyword>
<feature type="transmembrane region" description="Helical" evidence="1">
    <location>
        <begin position="30"/>
        <end position="49"/>
    </location>
</feature>
<evidence type="ECO:0000256" key="1">
    <source>
        <dbReference type="SAM" id="Phobius"/>
    </source>
</evidence>
<gene>
    <name evidence="2" type="ORF">ACFOHJ_09155</name>
</gene>
<accession>A0ABV7K7S6</accession>
<keyword evidence="3" id="KW-1185">Reference proteome</keyword>
<dbReference type="EMBL" id="JBHRTK010000010">
    <property type="protein sequence ID" value="MFC3206374.1"/>
    <property type="molecule type" value="Genomic_DNA"/>
</dbReference>
<keyword evidence="1" id="KW-0472">Membrane</keyword>
<evidence type="ECO:0000313" key="3">
    <source>
        <dbReference type="Proteomes" id="UP001595583"/>
    </source>
</evidence>
<sequence>MDDADPVVDVGRSVLFMRCSGRPVHESPGLFVSLGIVGTVAMSAAWTIWSTSRTLITLATLRKSGFGVMFGRLLARKKTDPTSSLGEIIYSTSDYRISFRPGRGQRVVLAFCGAQLSLGGLQTEEFRTSLGENCSTYFIADLKRSWWNDGRIEDAIQAAIRHALDRRPDATFGAIGNSMGGSGALVAAHIEHRIDRCLAIAPQADVSLSAEDDRWMNYRIRIQEHRWPNFALPAGNAGIKIIFGADEDEWQRQVFISAGFPVETYEGYGHSVGRKLRDDHNDIYSRLIEFVLGK</sequence>